<feature type="transmembrane region" description="Helical" evidence="1">
    <location>
        <begin position="9"/>
        <end position="28"/>
    </location>
</feature>
<name>A0A382QAY2_9ZZZZ</name>
<organism evidence="2">
    <name type="scientific">marine metagenome</name>
    <dbReference type="NCBI Taxonomy" id="408172"/>
    <lineage>
        <taxon>unclassified sequences</taxon>
        <taxon>metagenomes</taxon>
        <taxon>ecological metagenomes</taxon>
    </lineage>
</organism>
<evidence type="ECO:0000313" key="2">
    <source>
        <dbReference type="EMBL" id="SVC82055.1"/>
    </source>
</evidence>
<keyword evidence="1" id="KW-0472">Membrane</keyword>
<dbReference type="EMBL" id="UINC01112840">
    <property type="protein sequence ID" value="SVC82055.1"/>
    <property type="molecule type" value="Genomic_DNA"/>
</dbReference>
<sequence length="131" mass="14883">KKGIGLQTGIFFLAFMIFILFEMRFFQLTKMLIPGLNTDFAVLGMPIFLSGFLWQVSLLIHKPLELSEKPKKMIWAIVFSLGVVVFGNALYLPRFGVLATAYTSVASAMVYIISILIFIKFDNNSRTKNEY</sequence>
<protein>
    <recommendedName>
        <fullName evidence="3">Polysaccharide biosynthesis protein C-terminal domain-containing protein</fullName>
    </recommendedName>
</protein>
<feature type="transmembrane region" description="Helical" evidence="1">
    <location>
        <begin position="40"/>
        <end position="61"/>
    </location>
</feature>
<dbReference type="AlphaFoldDB" id="A0A382QAY2"/>
<feature type="non-terminal residue" evidence="2">
    <location>
        <position position="1"/>
    </location>
</feature>
<evidence type="ECO:0000256" key="1">
    <source>
        <dbReference type="SAM" id="Phobius"/>
    </source>
</evidence>
<proteinExistence type="predicted"/>
<feature type="transmembrane region" description="Helical" evidence="1">
    <location>
        <begin position="97"/>
        <end position="119"/>
    </location>
</feature>
<feature type="transmembrane region" description="Helical" evidence="1">
    <location>
        <begin position="73"/>
        <end position="91"/>
    </location>
</feature>
<accession>A0A382QAY2</accession>
<gene>
    <name evidence="2" type="ORF">METZ01_LOCUS334909</name>
</gene>
<keyword evidence="1" id="KW-0812">Transmembrane</keyword>
<evidence type="ECO:0008006" key="3">
    <source>
        <dbReference type="Google" id="ProtNLM"/>
    </source>
</evidence>
<reference evidence="2" key="1">
    <citation type="submission" date="2018-05" db="EMBL/GenBank/DDBJ databases">
        <authorList>
            <person name="Lanie J.A."/>
            <person name="Ng W.-L."/>
            <person name="Kazmierczak K.M."/>
            <person name="Andrzejewski T.M."/>
            <person name="Davidsen T.M."/>
            <person name="Wayne K.J."/>
            <person name="Tettelin H."/>
            <person name="Glass J.I."/>
            <person name="Rusch D."/>
            <person name="Podicherti R."/>
            <person name="Tsui H.-C.T."/>
            <person name="Winkler M.E."/>
        </authorList>
    </citation>
    <scope>NUCLEOTIDE SEQUENCE</scope>
</reference>
<keyword evidence="1" id="KW-1133">Transmembrane helix</keyword>